<dbReference type="OrthoDB" id="3758675at2759"/>
<reference evidence="2" key="1">
    <citation type="journal article" date="2016" name="Nat. Commun.">
        <title>The channel catfish genome sequence provides insights into the evolution of scale formation in teleosts.</title>
        <authorList>
            <person name="Liu Z."/>
            <person name="Liu S."/>
            <person name="Yao J."/>
            <person name="Bao L."/>
            <person name="Zhang J."/>
            <person name="Li Y."/>
            <person name="Jiang C."/>
            <person name="Sun L."/>
            <person name="Wang R."/>
            <person name="Zhang Y."/>
            <person name="Zhou T."/>
            <person name="Zeng Q."/>
            <person name="Fu Q."/>
            <person name="Gao S."/>
            <person name="Li N."/>
            <person name="Koren S."/>
            <person name="Jiang Y."/>
            <person name="Zimin A."/>
            <person name="Xu P."/>
            <person name="Phillippy A.M."/>
            <person name="Geng X."/>
            <person name="Song L."/>
            <person name="Sun F."/>
            <person name="Li C."/>
            <person name="Wang X."/>
            <person name="Chen A."/>
            <person name="Jin Y."/>
            <person name="Yuan Z."/>
            <person name="Yang Y."/>
            <person name="Tan S."/>
            <person name="Peatman E."/>
            <person name="Lu J."/>
            <person name="Qin Z."/>
            <person name="Dunham R."/>
            <person name="Li Z."/>
            <person name="Sonstegard T."/>
            <person name="Feng J."/>
            <person name="Danzmann R.G."/>
            <person name="Schroeder S."/>
            <person name="Scheffler B."/>
            <person name="Duke M.V."/>
            <person name="Ballard L."/>
            <person name="Kucuktas H."/>
            <person name="Kaltenboeck L."/>
            <person name="Liu H."/>
            <person name="Armbruster J."/>
            <person name="Xie Y."/>
            <person name="Kirby M.L."/>
            <person name="Tian Y."/>
            <person name="Flanagan M.E."/>
            <person name="Mu W."/>
            <person name="Waldbieser G.C."/>
        </authorList>
    </citation>
    <scope>NUCLEOTIDE SEQUENCE [LARGE SCALE GENOMIC DNA]</scope>
    <source>
        <strain evidence="2">SDA103</strain>
    </source>
</reference>
<keyword evidence="2" id="KW-1185">Reference proteome</keyword>
<dbReference type="RefSeq" id="XP_017345234.1">
    <property type="nucleotide sequence ID" value="XM_017489745.3"/>
</dbReference>
<evidence type="ECO:0000256" key="1">
    <source>
        <dbReference type="SAM" id="SignalP"/>
    </source>
</evidence>
<dbReference type="Proteomes" id="UP000221080">
    <property type="component" value="Chromosome 2"/>
</dbReference>
<dbReference type="AlphaFoldDB" id="A0A2D0SRB7"/>
<evidence type="ECO:0000313" key="3">
    <source>
        <dbReference type="RefSeq" id="XP_017345234.1"/>
    </source>
</evidence>
<name>A0A2D0SRB7_ICTPU</name>
<feature type="chain" id="PRO_5012722879" evidence="1">
    <location>
        <begin position="23"/>
        <end position="129"/>
    </location>
</feature>
<feature type="signal peptide" evidence="1">
    <location>
        <begin position="1"/>
        <end position="22"/>
    </location>
</feature>
<evidence type="ECO:0000313" key="2">
    <source>
        <dbReference type="Proteomes" id="UP000221080"/>
    </source>
</evidence>
<organism evidence="2 3">
    <name type="scientific">Ictalurus punctatus</name>
    <name type="common">Channel catfish</name>
    <name type="synonym">Silurus punctatus</name>
    <dbReference type="NCBI Taxonomy" id="7998"/>
    <lineage>
        <taxon>Eukaryota</taxon>
        <taxon>Metazoa</taxon>
        <taxon>Chordata</taxon>
        <taxon>Craniata</taxon>
        <taxon>Vertebrata</taxon>
        <taxon>Euteleostomi</taxon>
        <taxon>Actinopterygii</taxon>
        <taxon>Neopterygii</taxon>
        <taxon>Teleostei</taxon>
        <taxon>Ostariophysi</taxon>
        <taxon>Siluriformes</taxon>
        <taxon>Ictaluridae</taxon>
        <taxon>Ictalurus</taxon>
    </lineage>
</organism>
<sequence length="129" mass="14176">MTLHIYLLAAAVIAGLCRGTKSESFIFGMNEIEACLKKAPLSMNCLDEACIIKKCLKLGYDLLFENSSYSRNKNHGVSRAAHCAIDKCVKGVMERKDNAEGLFSGWTEPILACLQSVSSCVKNNPRDEL</sequence>
<proteinExistence type="predicted"/>
<reference evidence="3" key="2">
    <citation type="submission" date="2025-08" db="UniProtKB">
        <authorList>
            <consortium name="RefSeq"/>
        </authorList>
    </citation>
    <scope>IDENTIFICATION</scope>
    <source>
        <tissue evidence="3">Blood</tissue>
    </source>
</reference>
<gene>
    <name evidence="3" type="primary">LOC108277208</name>
</gene>
<keyword evidence="1" id="KW-0732">Signal</keyword>
<protein>
    <submittedName>
        <fullName evidence="3">Uncharacterized protein LOC108277208 isoform X2</fullName>
    </submittedName>
</protein>
<accession>A0A2D0SRB7</accession>
<dbReference type="GeneID" id="108277208"/>